<keyword evidence="5" id="KW-1185">Reference proteome</keyword>
<evidence type="ECO:0000313" key="4">
    <source>
        <dbReference type="EMBL" id="MFC6355095.1"/>
    </source>
</evidence>
<name>A0ABW1VD97_9MICO</name>
<comment type="caution">
    <text evidence="4">The sequence shown here is derived from an EMBL/GenBank/DDBJ whole genome shotgun (WGS) entry which is preliminary data.</text>
</comment>
<dbReference type="EMBL" id="JBHSTP010000001">
    <property type="protein sequence ID" value="MFC6355095.1"/>
    <property type="molecule type" value="Genomic_DNA"/>
</dbReference>
<dbReference type="PIRSF" id="PIRSF000343">
    <property type="entry name" value="Haem_Oase"/>
    <property type="match status" value="1"/>
</dbReference>
<keyword evidence="3" id="KW-0408">Iron</keyword>
<dbReference type="InterPro" id="IPR016053">
    <property type="entry name" value="Haem_Oase-like"/>
</dbReference>
<proteinExistence type="predicted"/>
<sequence length="212" mass="23706">MPKLTASNPAAFDVAQHVRESTLDAHRDAEERPFIVALLKGELTLDDYTRYLAQYCYVYQALEARAALSDGPVFDPNLARLTAIESDLAALGVVDRQTEHPPLRATSTYAAHLRALPPNDLARYLAHHYTRYLGDLSGGQVIARLVSHHYAATPEQLSFFRFDDIDDIVHYKRAYRAALNKLALSFDEVDALVEEVNAAYHFNSAIFDELAA</sequence>
<dbReference type="PANTHER" id="PTHR10720">
    <property type="entry name" value="HEME OXYGENASE"/>
    <property type="match status" value="1"/>
</dbReference>
<dbReference type="InterPro" id="IPR002051">
    <property type="entry name" value="Haem_Oase"/>
</dbReference>
<organism evidence="4 5">
    <name type="scientific">Luethyella okanaganae</name>
    <dbReference type="NCBI Taxonomy" id="69372"/>
    <lineage>
        <taxon>Bacteria</taxon>
        <taxon>Bacillati</taxon>
        <taxon>Actinomycetota</taxon>
        <taxon>Actinomycetes</taxon>
        <taxon>Micrococcales</taxon>
        <taxon>Microbacteriaceae</taxon>
        <taxon>Luethyella</taxon>
    </lineage>
</organism>
<evidence type="ECO:0000256" key="3">
    <source>
        <dbReference type="ARBA" id="ARBA00023004"/>
    </source>
</evidence>
<evidence type="ECO:0000256" key="2">
    <source>
        <dbReference type="ARBA" id="ARBA00022723"/>
    </source>
</evidence>
<dbReference type="Gene3D" id="1.20.910.10">
    <property type="entry name" value="Heme oxygenase-like"/>
    <property type="match status" value="1"/>
</dbReference>
<dbReference type="RefSeq" id="WP_386727445.1">
    <property type="nucleotide sequence ID" value="NZ_JBHSTP010000001.1"/>
</dbReference>
<dbReference type="SUPFAM" id="SSF48613">
    <property type="entry name" value="Heme oxygenase-like"/>
    <property type="match status" value="1"/>
</dbReference>
<gene>
    <name evidence="4" type="ORF">ACFQB0_03075</name>
</gene>
<dbReference type="PRINTS" id="PR00088">
    <property type="entry name" value="HAEMOXYGNASE"/>
</dbReference>
<dbReference type="Pfam" id="PF01126">
    <property type="entry name" value="Heme_oxygenase"/>
    <property type="match status" value="1"/>
</dbReference>
<dbReference type="InterPro" id="IPR016084">
    <property type="entry name" value="Haem_Oase-like_multi-hlx"/>
</dbReference>
<evidence type="ECO:0000313" key="5">
    <source>
        <dbReference type="Proteomes" id="UP001596306"/>
    </source>
</evidence>
<dbReference type="PANTHER" id="PTHR10720:SF0">
    <property type="entry name" value="HEME OXYGENASE"/>
    <property type="match status" value="1"/>
</dbReference>
<keyword evidence="1" id="KW-0349">Heme</keyword>
<dbReference type="Proteomes" id="UP001596306">
    <property type="component" value="Unassembled WGS sequence"/>
</dbReference>
<protein>
    <submittedName>
        <fullName evidence="4">Heme oxygenase (Biliverdin-producing)</fullName>
    </submittedName>
</protein>
<keyword evidence="2" id="KW-0479">Metal-binding</keyword>
<dbReference type="CDD" id="cd19165">
    <property type="entry name" value="HemeO"/>
    <property type="match status" value="1"/>
</dbReference>
<accession>A0ABW1VD97</accession>
<reference evidence="5" key="1">
    <citation type="journal article" date="2019" name="Int. J. Syst. Evol. Microbiol.">
        <title>The Global Catalogue of Microorganisms (GCM) 10K type strain sequencing project: providing services to taxonomists for standard genome sequencing and annotation.</title>
        <authorList>
            <consortium name="The Broad Institute Genomics Platform"/>
            <consortium name="The Broad Institute Genome Sequencing Center for Infectious Disease"/>
            <person name="Wu L."/>
            <person name="Ma J."/>
        </authorList>
    </citation>
    <scope>NUCLEOTIDE SEQUENCE [LARGE SCALE GENOMIC DNA]</scope>
    <source>
        <strain evidence="5">CCUG 43304</strain>
    </source>
</reference>
<evidence type="ECO:0000256" key="1">
    <source>
        <dbReference type="ARBA" id="ARBA00022617"/>
    </source>
</evidence>